<dbReference type="Proteomes" id="UP000604825">
    <property type="component" value="Unassembled WGS sequence"/>
</dbReference>
<gene>
    <name evidence="3" type="ORF">NCGR_LOCUS42762</name>
</gene>
<feature type="chain" id="PRO_5032782876" evidence="2">
    <location>
        <begin position="27"/>
        <end position="273"/>
    </location>
</feature>
<comment type="caution">
    <text evidence="3">The sequence shown here is derived from an EMBL/GenBank/DDBJ whole genome shotgun (WGS) entry which is preliminary data.</text>
</comment>
<reference evidence="3" key="1">
    <citation type="submission" date="2020-10" db="EMBL/GenBank/DDBJ databases">
        <authorList>
            <person name="Han B."/>
            <person name="Lu T."/>
            <person name="Zhao Q."/>
            <person name="Huang X."/>
            <person name="Zhao Y."/>
        </authorList>
    </citation>
    <scope>NUCLEOTIDE SEQUENCE</scope>
</reference>
<dbReference type="EMBL" id="CAJGYO010000011">
    <property type="protein sequence ID" value="CAD6259321.1"/>
    <property type="molecule type" value="Genomic_DNA"/>
</dbReference>
<feature type="transmembrane region" description="Helical" evidence="1">
    <location>
        <begin position="62"/>
        <end position="85"/>
    </location>
</feature>
<evidence type="ECO:0000256" key="1">
    <source>
        <dbReference type="SAM" id="Phobius"/>
    </source>
</evidence>
<proteinExistence type="predicted"/>
<evidence type="ECO:0000313" key="3">
    <source>
        <dbReference type="EMBL" id="CAD6259321.1"/>
    </source>
</evidence>
<dbReference type="AlphaFoldDB" id="A0A811QT20"/>
<evidence type="ECO:0000313" key="4">
    <source>
        <dbReference type="Proteomes" id="UP000604825"/>
    </source>
</evidence>
<feature type="signal peptide" evidence="2">
    <location>
        <begin position="1"/>
        <end position="26"/>
    </location>
</feature>
<keyword evidence="1" id="KW-0812">Transmembrane</keyword>
<protein>
    <submittedName>
        <fullName evidence="3">Uncharacterized protein</fullName>
    </submittedName>
</protein>
<dbReference type="PROSITE" id="PS51257">
    <property type="entry name" value="PROKAR_LIPOPROTEIN"/>
    <property type="match status" value="1"/>
</dbReference>
<accession>A0A811QT20</accession>
<keyword evidence="2" id="KW-0732">Signal</keyword>
<organism evidence="3 4">
    <name type="scientific">Miscanthus lutarioriparius</name>
    <dbReference type="NCBI Taxonomy" id="422564"/>
    <lineage>
        <taxon>Eukaryota</taxon>
        <taxon>Viridiplantae</taxon>
        <taxon>Streptophyta</taxon>
        <taxon>Embryophyta</taxon>
        <taxon>Tracheophyta</taxon>
        <taxon>Spermatophyta</taxon>
        <taxon>Magnoliopsida</taxon>
        <taxon>Liliopsida</taxon>
        <taxon>Poales</taxon>
        <taxon>Poaceae</taxon>
        <taxon>PACMAD clade</taxon>
        <taxon>Panicoideae</taxon>
        <taxon>Andropogonodae</taxon>
        <taxon>Andropogoneae</taxon>
        <taxon>Saccharinae</taxon>
        <taxon>Miscanthus</taxon>
    </lineage>
</organism>
<dbReference type="OrthoDB" id="680110at2759"/>
<keyword evidence="1" id="KW-1133">Transmembrane helix</keyword>
<keyword evidence="1" id="KW-0472">Membrane</keyword>
<keyword evidence="4" id="KW-1185">Reference proteome</keyword>
<name>A0A811QT20_9POAL</name>
<sequence>MRPQAVLLAVAAPLLVGCTLAPAAAAAATLALPQLCTATTPLGARRQPAMFTDGMSRLAVAVSVTVALSLAIVLTILVLLLADLICAHLRRRRLRAEASRPKLGLALATTTSPERGADDAASSVATTATTAAREALAGTPPFYYAHGVLHAPSSTKDLLLAIPRLEGAVWRWSPARRSSPSSGSASSARGDGFMCISNPVITEEADAYDEEDCGGFSPPLSAMRKLPPLGVLAAYPPPSLSFADARPSLATVTDANRASSSSSAYFFSSWSSK</sequence>
<evidence type="ECO:0000256" key="2">
    <source>
        <dbReference type="SAM" id="SignalP"/>
    </source>
</evidence>